<evidence type="ECO:0000256" key="1">
    <source>
        <dbReference type="SAM" id="MobiDB-lite"/>
    </source>
</evidence>
<evidence type="ECO:0000313" key="3">
    <source>
        <dbReference type="Proteomes" id="UP000324222"/>
    </source>
</evidence>
<proteinExistence type="predicted"/>
<keyword evidence="3" id="KW-1185">Reference proteome</keyword>
<reference evidence="2 3" key="1">
    <citation type="submission" date="2019-05" db="EMBL/GenBank/DDBJ databases">
        <title>Another draft genome of Portunus trituberculatus and its Hox gene families provides insights of decapod evolution.</title>
        <authorList>
            <person name="Jeong J.-H."/>
            <person name="Song I."/>
            <person name="Kim S."/>
            <person name="Choi T."/>
            <person name="Kim D."/>
            <person name="Ryu S."/>
            <person name="Kim W."/>
        </authorList>
    </citation>
    <scope>NUCLEOTIDE SEQUENCE [LARGE SCALE GENOMIC DNA]</scope>
    <source>
        <tissue evidence="2">Muscle</tissue>
    </source>
</reference>
<dbReference type="EMBL" id="VSRR010009564">
    <property type="protein sequence ID" value="MPC50539.1"/>
    <property type="molecule type" value="Genomic_DNA"/>
</dbReference>
<name>A0A5B7FZ50_PORTR</name>
<feature type="compositionally biased region" description="Basic and acidic residues" evidence="1">
    <location>
        <begin position="46"/>
        <end position="76"/>
    </location>
</feature>
<organism evidence="2 3">
    <name type="scientific">Portunus trituberculatus</name>
    <name type="common">Swimming crab</name>
    <name type="synonym">Neptunus trituberculatus</name>
    <dbReference type="NCBI Taxonomy" id="210409"/>
    <lineage>
        <taxon>Eukaryota</taxon>
        <taxon>Metazoa</taxon>
        <taxon>Ecdysozoa</taxon>
        <taxon>Arthropoda</taxon>
        <taxon>Crustacea</taxon>
        <taxon>Multicrustacea</taxon>
        <taxon>Malacostraca</taxon>
        <taxon>Eumalacostraca</taxon>
        <taxon>Eucarida</taxon>
        <taxon>Decapoda</taxon>
        <taxon>Pleocyemata</taxon>
        <taxon>Brachyura</taxon>
        <taxon>Eubrachyura</taxon>
        <taxon>Portunoidea</taxon>
        <taxon>Portunidae</taxon>
        <taxon>Portuninae</taxon>
        <taxon>Portunus</taxon>
    </lineage>
</organism>
<sequence>MARTPTGICATCHSNVLTALITRPPDIAARQIRSPLAPSSLLQSDPRNDGKVRPGGDTRRVAGDEVLRQRVVKESK</sequence>
<comment type="caution">
    <text evidence="2">The sequence shown here is derived from an EMBL/GenBank/DDBJ whole genome shotgun (WGS) entry which is preliminary data.</text>
</comment>
<dbReference type="AlphaFoldDB" id="A0A5B7FZ50"/>
<feature type="region of interest" description="Disordered" evidence="1">
    <location>
        <begin position="35"/>
        <end position="76"/>
    </location>
</feature>
<protein>
    <submittedName>
        <fullName evidence="2">Uncharacterized protein</fullName>
    </submittedName>
</protein>
<accession>A0A5B7FZ50</accession>
<dbReference type="Proteomes" id="UP000324222">
    <property type="component" value="Unassembled WGS sequence"/>
</dbReference>
<gene>
    <name evidence="2" type="ORF">E2C01_044368</name>
</gene>
<evidence type="ECO:0000313" key="2">
    <source>
        <dbReference type="EMBL" id="MPC50539.1"/>
    </source>
</evidence>